<organism evidence="1 2">
    <name type="scientific">Pseudomonas fildesensis</name>
    <dbReference type="NCBI Taxonomy" id="1674920"/>
    <lineage>
        <taxon>Bacteria</taxon>
        <taxon>Pseudomonadati</taxon>
        <taxon>Pseudomonadota</taxon>
        <taxon>Gammaproteobacteria</taxon>
        <taxon>Pseudomonadales</taxon>
        <taxon>Pseudomonadaceae</taxon>
        <taxon>Pseudomonas</taxon>
    </lineage>
</organism>
<evidence type="ECO:0008006" key="3">
    <source>
        <dbReference type="Google" id="ProtNLM"/>
    </source>
</evidence>
<proteinExistence type="predicted"/>
<sequence>MHADRTLIEVLNTLWRISPPGPDRLWSSPEFVALKNLLVQRYENGRSTFGLEFSLGNALRSLGLPCLQMQEIRHPPLELEDIASALEREFSRTKVMRRYLCPLDLADDIPTISFGNSKLSRFSAAELENLFDAPRLERHFPEVRLDSCRLSEFHWLIVEEEVAINVGPAGRALPFLDMSIERDLGEIDPYSGRIPAVVESALFFLLLAPWEKWAEMTEVDWRGFHMPWIYTVSDDLCVSPARPPDPDSLSWEPQGYTNEWGETIEYERPVGLRLDDSAVFGIQALTNAFWELVQDARKSDLFSTPVKHFLVRAFLANKIDEIMAHLTVIEAALGTESDHKSQLRPKPDRHKSIGATRRVAARLSAAVGEPQAARDFLYLFDLRSMFVHGRAGLQPISTTHRVMARSLARGAASALVRLASLGLPREILLAQLLDSGIENLP</sequence>
<keyword evidence="2" id="KW-1185">Reference proteome</keyword>
<dbReference type="OrthoDB" id="6792909at2"/>
<dbReference type="Proteomes" id="UP000037551">
    <property type="component" value="Unassembled WGS sequence"/>
</dbReference>
<evidence type="ECO:0000313" key="1">
    <source>
        <dbReference type="EMBL" id="KMT56577.1"/>
    </source>
</evidence>
<dbReference type="PATRIC" id="fig|1674920.3.peg.3919"/>
<dbReference type="AlphaFoldDB" id="A0A0J8G242"/>
<gene>
    <name evidence="1" type="ORF">ACR52_06220</name>
</gene>
<dbReference type="STRING" id="1674920.ACR52_06220"/>
<accession>A0A0J8G242</accession>
<evidence type="ECO:0000313" key="2">
    <source>
        <dbReference type="Proteomes" id="UP000037551"/>
    </source>
</evidence>
<reference evidence="1 2" key="1">
    <citation type="submission" date="2015-06" db="EMBL/GenBank/DDBJ databases">
        <title>Draft genome sequence of an Antarctic Pseudomonas sp. strain KG01 with full potential for biotechnological applications.</title>
        <authorList>
            <person name="Pavlov M.S."/>
            <person name="Lira F."/>
            <person name="Martinez J.L."/>
            <person name="Marshall S.H."/>
        </authorList>
    </citation>
    <scope>NUCLEOTIDE SEQUENCE [LARGE SCALE GENOMIC DNA]</scope>
    <source>
        <strain evidence="1 2">KG01</strain>
    </source>
</reference>
<comment type="caution">
    <text evidence="1">The sequence shown here is derived from an EMBL/GenBank/DDBJ whole genome shotgun (WGS) entry which is preliminary data.</text>
</comment>
<name>A0A0J8G242_9PSED</name>
<dbReference type="EMBL" id="LFMW01000003">
    <property type="protein sequence ID" value="KMT56577.1"/>
    <property type="molecule type" value="Genomic_DNA"/>
</dbReference>
<protein>
    <recommendedName>
        <fullName evidence="3">Apea-like HEPN domain-containing protein</fullName>
    </recommendedName>
</protein>